<protein>
    <submittedName>
        <fullName evidence="1">Uncharacterized protein</fullName>
    </submittedName>
</protein>
<dbReference type="Proteomes" id="UP000828048">
    <property type="component" value="Chromosome 1"/>
</dbReference>
<keyword evidence="2" id="KW-1185">Reference proteome</keyword>
<accession>A0ACB7XP59</accession>
<proteinExistence type="predicted"/>
<evidence type="ECO:0000313" key="2">
    <source>
        <dbReference type="Proteomes" id="UP000828048"/>
    </source>
</evidence>
<dbReference type="EMBL" id="CM037151">
    <property type="protein sequence ID" value="KAH7842315.1"/>
    <property type="molecule type" value="Genomic_DNA"/>
</dbReference>
<organism evidence="1 2">
    <name type="scientific">Vaccinium darrowii</name>
    <dbReference type="NCBI Taxonomy" id="229202"/>
    <lineage>
        <taxon>Eukaryota</taxon>
        <taxon>Viridiplantae</taxon>
        <taxon>Streptophyta</taxon>
        <taxon>Embryophyta</taxon>
        <taxon>Tracheophyta</taxon>
        <taxon>Spermatophyta</taxon>
        <taxon>Magnoliopsida</taxon>
        <taxon>eudicotyledons</taxon>
        <taxon>Gunneridae</taxon>
        <taxon>Pentapetalae</taxon>
        <taxon>asterids</taxon>
        <taxon>Ericales</taxon>
        <taxon>Ericaceae</taxon>
        <taxon>Vaccinioideae</taxon>
        <taxon>Vaccinieae</taxon>
        <taxon>Vaccinium</taxon>
    </lineage>
</organism>
<comment type="caution">
    <text evidence="1">The sequence shown here is derived from an EMBL/GenBank/DDBJ whole genome shotgun (WGS) entry which is preliminary data.</text>
</comment>
<reference evidence="1 2" key="1">
    <citation type="journal article" date="2021" name="Hortic Res">
        <title>High-quality reference genome and annotation aids understanding of berry development for evergreen blueberry (Vaccinium darrowii).</title>
        <authorList>
            <person name="Yu J."/>
            <person name="Hulse-Kemp A.M."/>
            <person name="Babiker E."/>
            <person name="Staton M."/>
        </authorList>
    </citation>
    <scope>NUCLEOTIDE SEQUENCE [LARGE SCALE GENOMIC DNA]</scope>
    <source>
        <strain evidence="2">cv. NJ 8807/NJ 8810</strain>
        <tissue evidence="1">Young leaf</tissue>
    </source>
</reference>
<gene>
    <name evidence="1" type="ORF">Vadar_003886</name>
</gene>
<name>A0ACB7XP59_9ERIC</name>
<sequence>MEDPKFKIGMYFSTPKDFKAAMKQRAILHQRPVKLAKNDKRRIKARCEKPCQWEVYAAKVLGESSYQVRTYSAKNSCIKTYTNRNTTSHTIARRYMEDLRTNPWMPIQSFKDRIRKEMKVDVSMTQLYRAKRKAAQLLYGSNVEQYGRLWDYCEELRRSNPGSTVVMDASIDDETEQPRFNRLYVFLAAPKIGFLNGCRKIVGLDGYHLKGEYSGQLHTTVGVDANDAMYPMAYSVVETESKDTWTWFSTLLKMDLKITGANEQQWTFISDRQKGLLSALEEEVPRAEKRHCAKHLLTNFQKRFKGVSLEEKFWACFKATTVAMFQDTMEEMKKESQEAYDWLALEPPRGSRSGVQVRGGGSGVQIRGGRSGVQVKGGRIGFQIKSGRTRVRGRGGRTVRGGRSGVIVKGGNTGVRVRGSSTGVKFRGESTRVRGRGTGGRIEVRR</sequence>
<evidence type="ECO:0000313" key="1">
    <source>
        <dbReference type="EMBL" id="KAH7842315.1"/>
    </source>
</evidence>